<reference evidence="1" key="1">
    <citation type="submission" date="2021-01" db="EMBL/GenBank/DDBJ databases">
        <title>Adiantum capillus-veneris genome.</title>
        <authorList>
            <person name="Fang Y."/>
            <person name="Liao Q."/>
        </authorList>
    </citation>
    <scope>NUCLEOTIDE SEQUENCE</scope>
    <source>
        <strain evidence="1">H3</strain>
        <tissue evidence="1">Leaf</tissue>
    </source>
</reference>
<name>A0A9D4V8Z6_ADICA</name>
<evidence type="ECO:0000313" key="1">
    <source>
        <dbReference type="EMBL" id="KAI5081318.1"/>
    </source>
</evidence>
<dbReference type="AlphaFoldDB" id="A0A9D4V8Z6"/>
<evidence type="ECO:0000313" key="2">
    <source>
        <dbReference type="Proteomes" id="UP000886520"/>
    </source>
</evidence>
<dbReference type="EMBL" id="JABFUD020000004">
    <property type="protein sequence ID" value="KAI5081318.1"/>
    <property type="molecule type" value="Genomic_DNA"/>
</dbReference>
<organism evidence="1 2">
    <name type="scientific">Adiantum capillus-veneris</name>
    <name type="common">Maidenhair fern</name>
    <dbReference type="NCBI Taxonomy" id="13818"/>
    <lineage>
        <taxon>Eukaryota</taxon>
        <taxon>Viridiplantae</taxon>
        <taxon>Streptophyta</taxon>
        <taxon>Embryophyta</taxon>
        <taxon>Tracheophyta</taxon>
        <taxon>Polypodiopsida</taxon>
        <taxon>Polypodiidae</taxon>
        <taxon>Polypodiales</taxon>
        <taxon>Pteridineae</taxon>
        <taxon>Pteridaceae</taxon>
        <taxon>Vittarioideae</taxon>
        <taxon>Adiantum</taxon>
    </lineage>
</organism>
<comment type="caution">
    <text evidence="1">The sequence shown here is derived from an EMBL/GenBank/DDBJ whole genome shotgun (WGS) entry which is preliminary data.</text>
</comment>
<dbReference type="Proteomes" id="UP000886520">
    <property type="component" value="Chromosome 4"/>
</dbReference>
<sequence length="125" mass="13809">MHCASMLVPHKEGLGGAFTSIGASKGLLMFLCLSIFHAYNCLPPPHVFLQVPKEIHDHVYVAMESMMQCPTEEEFDSKYRELLWACLGHNNILRYISNGWVAKHALGIDCGQSLAGSSLMGMLTL</sequence>
<gene>
    <name evidence="1" type="ORF">GOP47_0004501</name>
</gene>
<proteinExistence type="predicted"/>
<keyword evidence="2" id="KW-1185">Reference proteome</keyword>
<protein>
    <submittedName>
        <fullName evidence="1">Uncharacterized protein</fullName>
    </submittedName>
</protein>
<accession>A0A9D4V8Z6</accession>